<evidence type="ECO:0000313" key="1">
    <source>
        <dbReference type="EMBL" id="KGM08316.1"/>
    </source>
</evidence>
<evidence type="ECO:0000313" key="2">
    <source>
        <dbReference type="Proteomes" id="UP000054314"/>
    </source>
</evidence>
<feature type="non-terminal residue" evidence="1">
    <location>
        <position position="190"/>
    </location>
</feature>
<dbReference type="SUPFAM" id="SSF48371">
    <property type="entry name" value="ARM repeat"/>
    <property type="match status" value="1"/>
</dbReference>
<sequence length="190" mass="20015">HGQGLITTEALVAAALGDRDQWVQGHCAQWLTETGDTRPLQVLLGARSAAVRLTALRGLPDVEGDDGLLRALLLDPASRVRDEARRRARQRGGEVAEVYRRELQPDAPARVVVACLEGLAHTGADGDLECIIAGLRHASPRVRAAAVAAVAASTTREDALELLAPVLLDARARVAGAAARELARLNAPPA</sequence>
<comment type="caution">
    <text evidence="1">The sequence shown here is derived from an EMBL/GenBank/DDBJ whole genome shotgun (WGS) entry which is preliminary data.</text>
</comment>
<dbReference type="InterPro" id="IPR016024">
    <property type="entry name" value="ARM-type_fold"/>
</dbReference>
<accession>A0A0A0BK26</accession>
<proteinExistence type="predicted"/>
<dbReference type="InterPro" id="IPR011989">
    <property type="entry name" value="ARM-like"/>
</dbReference>
<dbReference type="Proteomes" id="UP000054314">
    <property type="component" value="Unassembled WGS sequence"/>
</dbReference>
<evidence type="ECO:0008006" key="3">
    <source>
        <dbReference type="Google" id="ProtNLM"/>
    </source>
</evidence>
<gene>
    <name evidence="1" type="ORF">N869_12080</name>
</gene>
<name>A0A0A0BK26_9CELL</name>
<organism evidence="1 2">
    <name type="scientific">Cellulomonas bogoriensis 69B4 = DSM 16987</name>
    <dbReference type="NCBI Taxonomy" id="1386082"/>
    <lineage>
        <taxon>Bacteria</taxon>
        <taxon>Bacillati</taxon>
        <taxon>Actinomycetota</taxon>
        <taxon>Actinomycetes</taxon>
        <taxon>Micrococcales</taxon>
        <taxon>Cellulomonadaceae</taxon>
        <taxon>Cellulomonas</taxon>
    </lineage>
</organism>
<keyword evidence="2" id="KW-1185">Reference proteome</keyword>
<reference evidence="1 2" key="1">
    <citation type="submission" date="2013-08" db="EMBL/GenBank/DDBJ databases">
        <title>Genome sequencing of Cellulomonas bogoriensis 69B4.</title>
        <authorList>
            <person name="Chen F."/>
            <person name="Li Y."/>
            <person name="Wang G."/>
        </authorList>
    </citation>
    <scope>NUCLEOTIDE SEQUENCE [LARGE SCALE GENOMIC DNA]</scope>
    <source>
        <strain evidence="1 2">69B4</strain>
    </source>
</reference>
<dbReference type="AlphaFoldDB" id="A0A0A0BK26"/>
<dbReference type="EMBL" id="AXCZ01000435">
    <property type="protein sequence ID" value="KGM08316.1"/>
    <property type="molecule type" value="Genomic_DNA"/>
</dbReference>
<dbReference type="Gene3D" id="1.25.10.10">
    <property type="entry name" value="Leucine-rich Repeat Variant"/>
    <property type="match status" value="1"/>
</dbReference>
<feature type="non-terminal residue" evidence="1">
    <location>
        <position position="1"/>
    </location>
</feature>
<protein>
    <recommendedName>
        <fullName evidence="3">HEAT repeat domain-containing protein</fullName>
    </recommendedName>
</protein>